<evidence type="ECO:0000256" key="1">
    <source>
        <dbReference type="SAM" id="MobiDB-lite"/>
    </source>
</evidence>
<evidence type="ECO:0000313" key="3">
    <source>
        <dbReference type="Proteomes" id="UP000007264"/>
    </source>
</evidence>
<proteinExistence type="predicted"/>
<comment type="caution">
    <text evidence="2">The sequence shown here is derived from an EMBL/GenBank/DDBJ whole genome shotgun (WGS) entry which is preliminary data.</text>
</comment>
<dbReference type="KEGG" id="csl:COCSUDRAFT_61133"/>
<accession>I0Z674</accession>
<dbReference type="GeneID" id="17044147"/>
<feature type="region of interest" description="Disordered" evidence="1">
    <location>
        <begin position="44"/>
        <end position="93"/>
    </location>
</feature>
<name>I0Z674_COCSC</name>
<reference evidence="2 3" key="1">
    <citation type="journal article" date="2012" name="Genome Biol.">
        <title>The genome of the polar eukaryotic microalga coccomyxa subellipsoidea reveals traits of cold adaptation.</title>
        <authorList>
            <person name="Blanc G."/>
            <person name="Agarkova I."/>
            <person name="Grimwood J."/>
            <person name="Kuo A."/>
            <person name="Brueggeman A."/>
            <person name="Dunigan D."/>
            <person name="Gurnon J."/>
            <person name="Ladunga I."/>
            <person name="Lindquist E."/>
            <person name="Lucas S."/>
            <person name="Pangilinan J."/>
            <person name="Proschold T."/>
            <person name="Salamov A."/>
            <person name="Schmutz J."/>
            <person name="Weeks D."/>
            <person name="Yamada T."/>
            <person name="Claverie J.M."/>
            <person name="Grigoriev I."/>
            <person name="Van Etten J."/>
            <person name="Lomsadze A."/>
            <person name="Borodovsky M."/>
        </authorList>
    </citation>
    <scope>NUCLEOTIDE SEQUENCE [LARGE SCALE GENOMIC DNA]</scope>
    <source>
        <strain evidence="2 3">C-169</strain>
    </source>
</reference>
<organism evidence="2 3">
    <name type="scientific">Coccomyxa subellipsoidea (strain C-169)</name>
    <name type="common">Green microalga</name>
    <dbReference type="NCBI Taxonomy" id="574566"/>
    <lineage>
        <taxon>Eukaryota</taxon>
        <taxon>Viridiplantae</taxon>
        <taxon>Chlorophyta</taxon>
        <taxon>core chlorophytes</taxon>
        <taxon>Trebouxiophyceae</taxon>
        <taxon>Trebouxiophyceae incertae sedis</taxon>
        <taxon>Coccomyxaceae</taxon>
        <taxon>Coccomyxa</taxon>
        <taxon>Coccomyxa subellipsoidea</taxon>
    </lineage>
</organism>
<dbReference type="OrthoDB" id="10419719at2759"/>
<dbReference type="AlphaFoldDB" id="I0Z674"/>
<evidence type="ECO:0000313" key="2">
    <source>
        <dbReference type="EMBL" id="EIE26143.1"/>
    </source>
</evidence>
<sequence>MQATFGTDGEVKAKGKGAAPAVAEGLGASNIKGVDDEKTKIDIAHEPGHPIVHETPITGRGPKPAYDPGSGVQTIAEPGTIAEGDTVAHEPNK</sequence>
<dbReference type="RefSeq" id="XP_005650687.1">
    <property type="nucleotide sequence ID" value="XM_005650630.1"/>
</dbReference>
<protein>
    <submittedName>
        <fullName evidence="2">Uncharacterized protein</fullName>
    </submittedName>
</protein>
<dbReference type="EMBL" id="AGSI01000003">
    <property type="protein sequence ID" value="EIE26143.1"/>
    <property type="molecule type" value="Genomic_DNA"/>
</dbReference>
<feature type="region of interest" description="Disordered" evidence="1">
    <location>
        <begin position="1"/>
        <end position="20"/>
    </location>
</feature>
<keyword evidence="3" id="KW-1185">Reference proteome</keyword>
<gene>
    <name evidence="2" type="ORF">COCSUDRAFT_61133</name>
</gene>
<dbReference type="Proteomes" id="UP000007264">
    <property type="component" value="Unassembled WGS sequence"/>
</dbReference>